<dbReference type="Proteomes" id="UP000708208">
    <property type="component" value="Unassembled WGS sequence"/>
</dbReference>
<accession>A0A8J2J8R8</accession>
<evidence type="ECO:0000256" key="1">
    <source>
        <dbReference type="SAM" id="SignalP"/>
    </source>
</evidence>
<dbReference type="OrthoDB" id="8287905at2759"/>
<evidence type="ECO:0008006" key="4">
    <source>
        <dbReference type="Google" id="ProtNLM"/>
    </source>
</evidence>
<protein>
    <recommendedName>
        <fullName evidence="4">Secreted protein</fullName>
    </recommendedName>
</protein>
<organism evidence="2 3">
    <name type="scientific">Allacma fusca</name>
    <dbReference type="NCBI Taxonomy" id="39272"/>
    <lineage>
        <taxon>Eukaryota</taxon>
        <taxon>Metazoa</taxon>
        <taxon>Ecdysozoa</taxon>
        <taxon>Arthropoda</taxon>
        <taxon>Hexapoda</taxon>
        <taxon>Collembola</taxon>
        <taxon>Symphypleona</taxon>
        <taxon>Sminthuridae</taxon>
        <taxon>Allacma</taxon>
    </lineage>
</organism>
<keyword evidence="3" id="KW-1185">Reference proteome</keyword>
<gene>
    <name evidence="2" type="ORF">AFUS01_LOCUS6092</name>
</gene>
<dbReference type="PROSITE" id="PS51257">
    <property type="entry name" value="PROKAR_LIPOPROTEIN"/>
    <property type="match status" value="1"/>
</dbReference>
<name>A0A8J2J8R8_9HEXA</name>
<dbReference type="AlphaFoldDB" id="A0A8J2J8R8"/>
<comment type="caution">
    <text evidence="2">The sequence shown here is derived from an EMBL/GenBank/DDBJ whole genome shotgun (WGS) entry which is preliminary data.</text>
</comment>
<feature type="signal peptide" evidence="1">
    <location>
        <begin position="1"/>
        <end position="24"/>
    </location>
</feature>
<reference evidence="2" key="1">
    <citation type="submission" date="2021-06" db="EMBL/GenBank/DDBJ databases">
        <authorList>
            <person name="Hodson N. C."/>
            <person name="Mongue J. A."/>
            <person name="Jaron S. K."/>
        </authorList>
    </citation>
    <scope>NUCLEOTIDE SEQUENCE</scope>
</reference>
<evidence type="ECO:0000313" key="3">
    <source>
        <dbReference type="Proteomes" id="UP000708208"/>
    </source>
</evidence>
<proteinExistence type="predicted"/>
<dbReference type="EMBL" id="CAJVCH010039635">
    <property type="protein sequence ID" value="CAG7716593.1"/>
    <property type="molecule type" value="Genomic_DNA"/>
</dbReference>
<keyword evidence="1" id="KW-0732">Signal</keyword>
<feature type="chain" id="PRO_5035301256" description="Secreted protein" evidence="1">
    <location>
        <begin position="25"/>
        <end position="279"/>
    </location>
</feature>
<evidence type="ECO:0000313" key="2">
    <source>
        <dbReference type="EMBL" id="CAG7716593.1"/>
    </source>
</evidence>
<sequence>MKNNFKITLCCVLLSVLTSFACHSINGISKKAILLGLQKDAQHQEPPKEDNVPEMHKQITDFSSAHQNKSHYFTTSTPRHIHQLLSSNKTSEIRNQRQTTTKIPDEVAELEEEISAELKSIVNYSREIPSRLMQEQGLIVDEPGLRVNNKVRRSMPPMQPPLDRGHPDDATLEDDEAIKKDWGGDCGVVHWKSCNNITTVGAETQFHPDFPYDPKKNIMTQLDCFEPMKAMDFPWLCLKNGWTVNRCHILCMSKCNRELLRTRNFDLNLLHEGPCKTKK</sequence>